<accession>A0A382KSS1</accession>
<evidence type="ECO:0000313" key="1">
    <source>
        <dbReference type="EMBL" id="SVC27854.1"/>
    </source>
</evidence>
<dbReference type="AlphaFoldDB" id="A0A382KSS1"/>
<name>A0A382KSS1_9ZZZZ</name>
<protein>
    <submittedName>
        <fullName evidence="1">Uncharacterized protein</fullName>
    </submittedName>
</protein>
<reference evidence="1" key="1">
    <citation type="submission" date="2018-05" db="EMBL/GenBank/DDBJ databases">
        <authorList>
            <person name="Lanie J.A."/>
            <person name="Ng W.-L."/>
            <person name="Kazmierczak K.M."/>
            <person name="Andrzejewski T.M."/>
            <person name="Davidsen T.M."/>
            <person name="Wayne K.J."/>
            <person name="Tettelin H."/>
            <person name="Glass J.I."/>
            <person name="Rusch D."/>
            <person name="Podicherti R."/>
            <person name="Tsui H.-C.T."/>
            <person name="Winkler M.E."/>
        </authorList>
    </citation>
    <scope>NUCLEOTIDE SEQUENCE</scope>
</reference>
<sequence>MGWTWWQCCEVDYLSDERITGEVWPKSAWTSVTKADVLEMAASGEVFPAKTSRQVMPFTWPQLVVSVGRLGCPTGRP</sequence>
<organism evidence="1">
    <name type="scientific">marine metagenome</name>
    <dbReference type="NCBI Taxonomy" id="408172"/>
    <lineage>
        <taxon>unclassified sequences</taxon>
        <taxon>metagenomes</taxon>
        <taxon>ecological metagenomes</taxon>
    </lineage>
</organism>
<proteinExistence type="predicted"/>
<gene>
    <name evidence="1" type="ORF">METZ01_LOCUS280708</name>
</gene>
<dbReference type="EMBL" id="UINC01082776">
    <property type="protein sequence ID" value="SVC27854.1"/>
    <property type="molecule type" value="Genomic_DNA"/>
</dbReference>